<keyword evidence="9" id="KW-0406">Ion transport</keyword>
<dbReference type="KEGG" id="mpp:MICPUCDRAFT_55389"/>
<name>C1MKM5_MICPC</name>
<keyword evidence="4" id="KW-0812">Transmembrane</keyword>
<evidence type="ECO:0000256" key="11">
    <source>
        <dbReference type="ARBA" id="ARBA00023303"/>
    </source>
</evidence>
<proteinExistence type="predicted"/>
<keyword evidence="8" id="KW-1133">Transmembrane helix</keyword>
<dbReference type="Pfam" id="PF00520">
    <property type="entry name" value="Ion_trans"/>
    <property type="match status" value="1"/>
</dbReference>
<dbReference type="OrthoDB" id="498167at2759"/>
<dbReference type="GO" id="GO:0005249">
    <property type="term" value="F:voltage-gated potassium channel activity"/>
    <property type="evidence" value="ECO:0007669"/>
    <property type="project" value="InterPro"/>
</dbReference>
<dbReference type="STRING" id="564608.C1MKM5"/>
<dbReference type="eggNOG" id="ENOG502T0H5">
    <property type="taxonomic scope" value="Eukaryota"/>
</dbReference>
<evidence type="ECO:0000256" key="2">
    <source>
        <dbReference type="ARBA" id="ARBA00022448"/>
    </source>
</evidence>
<keyword evidence="7" id="KW-0630">Potassium</keyword>
<comment type="subcellular location">
    <subcellularLocation>
        <location evidence="1">Membrane</location>
        <topology evidence="1">Multi-pass membrane protein</topology>
    </subcellularLocation>
</comment>
<keyword evidence="3" id="KW-0633">Potassium transport</keyword>
<feature type="domain" description="Ion transport" evidence="12">
    <location>
        <begin position="59"/>
        <end position="135"/>
    </location>
</feature>
<dbReference type="GO" id="GO:0008076">
    <property type="term" value="C:voltage-gated potassium channel complex"/>
    <property type="evidence" value="ECO:0007669"/>
    <property type="project" value="InterPro"/>
</dbReference>
<evidence type="ECO:0000256" key="5">
    <source>
        <dbReference type="ARBA" id="ARBA00022826"/>
    </source>
</evidence>
<evidence type="ECO:0000256" key="10">
    <source>
        <dbReference type="ARBA" id="ARBA00023136"/>
    </source>
</evidence>
<dbReference type="GeneID" id="9681965"/>
<reference evidence="13 14" key="1">
    <citation type="journal article" date="2009" name="Science">
        <title>Green evolution and dynamic adaptations revealed by genomes of the marine picoeukaryotes Micromonas.</title>
        <authorList>
            <person name="Worden A.Z."/>
            <person name="Lee J.H."/>
            <person name="Mock T."/>
            <person name="Rouze P."/>
            <person name="Simmons M.P."/>
            <person name="Aerts A.L."/>
            <person name="Allen A.E."/>
            <person name="Cuvelier M.L."/>
            <person name="Derelle E."/>
            <person name="Everett M.V."/>
            <person name="Foulon E."/>
            <person name="Grimwood J."/>
            <person name="Gundlach H."/>
            <person name="Henrissat B."/>
            <person name="Napoli C."/>
            <person name="McDonald S.M."/>
            <person name="Parker M.S."/>
            <person name="Rombauts S."/>
            <person name="Salamov A."/>
            <person name="Von Dassow P."/>
            <person name="Badger J.H."/>
            <person name="Coutinho P.M."/>
            <person name="Demir E."/>
            <person name="Dubchak I."/>
            <person name="Gentemann C."/>
            <person name="Eikrem W."/>
            <person name="Gready J.E."/>
            <person name="John U."/>
            <person name="Lanier W."/>
            <person name="Lindquist E.A."/>
            <person name="Lucas S."/>
            <person name="Mayer K.F."/>
            <person name="Moreau H."/>
            <person name="Not F."/>
            <person name="Otillar R."/>
            <person name="Panaud O."/>
            <person name="Pangilinan J."/>
            <person name="Paulsen I."/>
            <person name="Piegu B."/>
            <person name="Poliakov A."/>
            <person name="Robbens S."/>
            <person name="Schmutz J."/>
            <person name="Toulza E."/>
            <person name="Wyss T."/>
            <person name="Zelensky A."/>
            <person name="Zhou K."/>
            <person name="Armbrust E.V."/>
            <person name="Bhattacharya D."/>
            <person name="Goodenough U.W."/>
            <person name="Van de Peer Y."/>
            <person name="Grigoriev I.V."/>
        </authorList>
    </citation>
    <scope>NUCLEOTIDE SEQUENCE [LARGE SCALE GENOMIC DNA]</scope>
    <source>
        <strain evidence="13 14">CCMP1545</strain>
    </source>
</reference>
<evidence type="ECO:0000256" key="6">
    <source>
        <dbReference type="ARBA" id="ARBA00022882"/>
    </source>
</evidence>
<dbReference type="InterPro" id="IPR028325">
    <property type="entry name" value="VG_K_chnl"/>
</dbReference>
<keyword evidence="2" id="KW-0813">Transport</keyword>
<evidence type="ECO:0000313" key="14">
    <source>
        <dbReference type="Proteomes" id="UP000001876"/>
    </source>
</evidence>
<evidence type="ECO:0000259" key="12">
    <source>
        <dbReference type="Pfam" id="PF00520"/>
    </source>
</evidence>
<evidence type="ECO:0000256" key="4">
    <source>
        <dbReference type="ARBA" id="ARBA00022692"/>
    </source>
</evidence>
<keyword evidence="5" id="KW-0631">Potassium channel</keyword>
<evidence type="ECO:0000256" key="1">
    <source>
        <dbReference type="ARBA" id="ARBA00004141"/>
    </source>
</evidence>
<evidence type="ECO:0000256" key="8">
    <source>
        <dbReference type="ARBA" id="ARBA00022989"/>
    </source>
</evidence>
<accession>C1MKM5</accession>
<sequence>MPSRPLPVNSDGYWAVISSGIVFGTFLLESYNMSSFGGWDVLYRDDINPMTGLISMQDLTDIEDAYNALFFFEFCLRAWAADFKKEFWLNPVTAVDFLATAPPALALIGMMESASPVYRFLRLLRVLRLLRLLDRNADSVLFGLVKTDSMGVQLIGIGAEVREPIVETVPRITFVCIFIIAAGVIFDLEYAVNENVNTLNDTLYWAILTLTGIGQPFEVVTAGGRIATVLSIAVALIVVPGQLAKLATVAGAQDIMSGMFITDEGSSEDSFDSMDEVGRLLPIRPPWSVEHRFWRTFPNVSLYPRFPLIFDQ</sequence>
<dbReference type="SUPFAM" id="SSF81324">
    <property type="entry name" value="Voltage-gated potassium channels"/>
    <property type="match status" value="1"/>
</dbReference>
<dbReference type="AlphaFoldDB" id="C1MKM5"/>
<dbReference type="Proteomes" id="UP000001876">
    <property type="component" value="Unassembled WGS sequence"/>
</dbReference>
<keyword evidence="11" id="KW-0407">Ion channel</keyword>
<dbReference type="InterPro" id="IPR027359">
    <property type="entry name" value="Volt_channel_dom_sf"/>
</dbReference>
<dbReference type="PANTHER" id="PTHR11537:SF254">
    <property type="entry name" value="POTASSIUM VOLTAGE-GATED CHANNEL PROTEIN SHAB"/>
    <property type="match status" value="1"/>
</dbReference>
<dbReference type="Gene3D" id="1.10.287.70">
    <property type="match status" value="1"/>
</dbReference>
<keyword evidence="14" id="KW-1185">Reference proteome</keyword>
<evidence type="ECO:0000256" key="3">
    <source>
        <dbReference type="ARBA" id="ARBA00022538"/>
    </source>
</evidence>
<evidence type="ECO:0000256" key="7">
    <source>
        <dbReference type="ARBA" id="ARBA00022958"/>
    </source>
</evidence>
<protein>
    <submittedName>
        <fullName evidence="13">Predicted protein</fullName>
    </submittedName>
</protein>
<dbReference type="Gene3D" id="1.20.120.350">
    <property type="entry name" value="Voltage-gated potassium channels. Chain C"/>
    <property type="match status" value="1"/>
</dbReference>
<dbReference type="PANTHER" id="PTHR11537">
    <property type="entry name" value="VOLTAGE-GATED POTASSIUM CHANNEL"/>
    <property type="match status" value="1"/>
</dbReference>
<gene>
    <name evidence="13" type="ORF">MICPUCDRAFT_55389</name>
</gene>
<evidence type="ECO:0000313" key="13">
    <source>
        <dbReference type="EMBL" id="EEH59789.1"/>
    </source>
</evidence>
<evidence type="ECO:0000256" key="9">
    <source>
        <dbReference type="ARBA" id="ARBA00023065"/>
    </source>
</evidence>
<dbReference type="RefSeq" id="XP_003056413.1">
    <property type="nucleotide sequence ID" value="XM_003056367.1"/>
</dbReference>
<keyword evidence="10" id="KW-0472">Membrane</keyword>
<keyword evidence="6" id="KW-0851">Voltage-gated channel</keyword>
<organism evidence="14">
    <name type="scientific">Micromonas pusilla (strain CCMP1545)</name>
    <name type="common">Picoplanktonic green alga</name>
    <dbReference type="NCBI Taxonomy" id="564608"/>
    <lineage>
        <taxon>Eukaryota</taxon>
        <taxon>Viridiplantae</taxon>
        <taxon>Chlorophyta</taxon>
        <taxon>Mamiellophyceae</taxon>
        <taxon>Mamiellales</taxon>
        <taxon>Mamiellaceae</taxon>
        <taxon>Micromonas</taxon>
    </lineage>
</organism>
<dbReference type="InterPro" id="IPR005821">
    <property type="entry name" value="Ion_trans_dom"/>
</dbReference>
<dbReference type="GO" id="GO:0001508">
    <property type="term" value="P:action potential"/>
    <property type="evidence" value="ECO:0007669"/>
    <property type="project" value="TreeGrafter"/>
</dbReference>
<dbReference type="EMBL" id="GG663736">
    <property type="protein sequence ID" value="EEH59789.1"/>
    <property type="molecule type" value="Genomic_DNA"/>
</dbReference>